<dbReference type="EnsemblPlants" id="AVESA.00010b.r2.2DG0383210.1">
    <property type="protein sequence ID" value="AVESA.00010b.r2.2DG0383210.1.CDS"/>
    <property type="gene ID" value="AVESA.00010b.r2.2DG0383210"/>
</dbReference>
<accession>A0ACD5V912</accession>
<reference evidence="1" key="2">
    <citation type="submission" date="2025-09" db="UniProtKB">
        <authorList>
            <consortium name="EnsemblPlants"/>
        </authorList>
    </citation>
    <scope>IDENTIFICATION</scope>
</reference>
<evidence type="ECO:0000313" key="1">
    <source>
        <dbReference type="EnsemblPlants" id="AVESA.00010b.r2.2DG0383210.1.CDS"/>
    </source>
</evidence>
<name>A0ACD5V912_AVESA</name>
<protein>
    <submittedName>
        <fullName evidence="1">Uncharacterized protein</fullName>
    </submittedName>
</protein>
<dbReference type="Proteomes" id="UP001732700">
    <property type="component" value="Chromosome 2D"/>
</dbReference>
<keyword evidence="2" id="KW-1185">Reference proteome</keyword>
<proteinExistence type="predicted"/>
<reference evidence="1" key="1">
    <citation type="submission" date="2021-05" db="EMBL/GenBank/DDBJ databases">
        <authorList>
            <person name="Scholz U."/>
            <person name="Mascher M."/>
            <person name="Fiebig A."/>
        </authorList>
    </citation>
    <scope>NUCLEOTIDE SEQUENCE [LARGE SCALE GENOMIC DNA]</scope>
</reference>
<evidence type="ECO:0000313" key="2">
    <source>
        <dbReference type="Proteomes" id="UP001732700"/>
    </source>
</evidence>
<sequence length="149" mass="16330">MASIVSSLARAAFATRAFPLAGLGVSVGGRPAAAIRVSSAGGPKSEEEEKAKSEVAPNAATVSYSPHLPVDENALKLDEAMWAFYEYWCKYHGISRDRREMVRRFKIFSNMARSVHEFNSAGGGTGKASMTRFADMTNKEKSRRRGRPR</sequence>
<organism evidence="1 2">
    <name type="scientific">Avena sativa</name>
    <name type="common">Oat</name>
    <dbReference type="NCBI Taxonomy" id="4498"/>
    <lineage>
        <taxon>Eukaryota</taxon>
        <taxon>Viridiplantae</taxon>
        <taxon>Streptophyta</taxon>
        <taxon>Embryophyta</taxon>
        <taxon>Tracheophyta</taxon>
        <taxon>Spermatophyta</taxon>
        <taxon>Magnoliopsida</taxon>
        <taxon>Liliopsida</taxon>
        <taxon>Poales</taxon>
        <taxon>Poaceae</taxon>
        <taxon>BOP clade</taxon>
        <taxon>Pooideae</taxon>
        <taxon>Poodae</taxon>
        <taxon>Poeae</taxon>
        <taxon>Poeae Chloroplast Group 1 (Aveneae type)</taxon>
        <taxon>Aveninae</taxon>
        <taxon>Avena</taxon>
    </lineage>
</organism>